<reference evidence="1 2" key="1">
    <citation type="submission" date="2024-02" db="EMBL/GenBank/DDBJ databases">
        <title>Discinaceae phylogenomics.</title>
        <authorList>
            <person name="Dirks A.C."/>
            <person name="James T.Y."/>
        </authorList>
    </citation>
    <scope>NUCLEOTIDE SEQUENCE [LARGE SCALE GENOMIC DNA]</scope>
    <source>
        <strain evidence="1 2">ACD0624</strain>
    </source>
</reference>
<evidence type="ECO:0000313" key="1">
    <source>
        <dbReference type="EMBL" id="KAL0630939.1"/>
    </source>
</evidence>
<protein>
    <submittedName>
        <fullName evidence="1">PH nine-sensitive protein 1</fullName>
    </submittedName>
</protein>
<accession>A0ABR3G4S9</accession>
<keyword evidence="2" id="KW-1185">Reference proteome</keyword>
<sequence>MAFAFLVGLQIYNIFMVPVKSGVATIFTCMAHNPEILMRDFPELYHQILAVYPELSNAIHS</sequence>
<name>A0ABR3G4S9_9PEZI</name>
<dbReference type="EMBL" id="JBBBZM010000336">
    <property type="protein sequence ID" value="KAL0630939.1"/>
    <property type="molecule type" value="Genomic_DNA"/>
</dbReference>
<comment type="caution">
    <text evidence="1">The sequence shown here is derived from an EMBL/GenBank/DDBJ whole genome shotgun (WGS) entry which is preliminary data.</text>
</comment>
<organism evidence="1 2">
    <name type="scientific">Discina gigas</name>
    <dbReference type="NCBI Taxonomy" id="1032678"/>
    <lineage>
        <taxon>Eukaryota</taxon>
        <taxon>Fungi</taxon>
        <taxon>Dikarya</taxon>
        <taxon>Ascomycota</taxon>
        <taxon>Pezizomycotina</taxon>
        <taxon>Pezizomycetes</taxon>
        <taxon>Pezizales</taxon>
        <taxon>Discinaceae</taxon>
        <taxon>Discina</taxon>
    </lineage>
</organism>
<proteinExistence type="predicted"/>
<dbReference type="Proteomes" id="UP001447188">
    <property type="component" value="Unassembled WGS sequence"/>
</dbReference>
<evidence type="ECO:0000313" key="2">
    <source>
        <dbReference type="Proteomes" id="UP001447188"/>
    </source>
</evidence>
<gene>
    <name evidence="1" type="primary">PNS1</name>
    <name evidence="1" type="ORF">Q9L58_010209</name>
</gene>